<reference evidence="1 2" key="1">
    <citation type="submission" date="2024-09" db="EMBL/GenBank/DDBJ databases">
        <title>Laminarin stimulates single cell rates of sulfate reduction while oxygen inhibits transcriptomic activity in coastal marine sediment.</title>
        <authorList>
            <person name="Lindsay M."/>
            <person name="Orcutt B."/>
            <person name="Emerson D."/>
            <person name="Stepanauskas R."/>
            <person name="D'Angelo T."/>
        </authorList>
    </citation>
    <scope>NUCLEOTIDE SEQUENCE [LARGE SCALE GENOMIC DNA]</scope>
    <source>
        <strain evidence="1">SAG AM-311-K15</strain>
    </source>
</reference>
<accession>A0ABV6Z4M8</accession>
<organism evidence="1 2">
    <name type="scientific">candidate division CSSED10-310 bacterium</name>
    <dbReference type="NCBI Taxonomy" id="2855610"/>
    <lineage>
        <taxon>Bacteria</taxon>
        <taxon>Bacteria division CSSED10-310</taxon>
    </lineage>
</organism>
<evidence type="ECO:0000313" key="1">
    <source>
        <dbReference type="EMBL" id="MFC1853405.1"/>
    </source>
</evidence>
<keyword evidence="2" id="KW-1185">Reference proteome</keyword>
<proteinExistence type="predicted"/>
<comment type="caution">
    <text evidence="1">The sequence shown here is derived from an EMBL/GenBank/DDBJ whole genome shotgun (WGS) entry which is preliminary data.</text>
</comment>
<name>A0ABV6Z4M8_UNCC1</name>
<evidence type="ECO:0000313" key="2">
    <source>
        <dbReference type="Proteomes" id="UP001594351"/>
    </source>
</evidence>
<sequence length="99" mass="11267">MAHEEETYVSVVDVENLVLAEIINGITSHNHLTIDLVLDQSVTPCRLHVLHNYFKTLFQTEGWMATVTLSNPHQVVQRRCGVYLSDLVVDEVRHEVIVS</sequence>
<gene>
    <name evidence="1" type="ORF">ACFL27_24680</name>
</gene>
<dbReference type="EMBL" id="JBHPBY010000493">
    <property type="protein sequence ID" value="MFC1853405.1"/>
    <property type="molecule type" value="Genomic_DNA"/>
</dbReference>
<dbReference type="Proteomes" id="UP001594351">
    <property type="component" value="Unassembled WGS sequence"/>
</dbReference>
<protein>
    <submittedName>
        <fullName evidence="1">Uncharacterized protein</fullName>
    </submittedName>
</protein>
<feature type="non-terminal residue" evidence="1">
    <location>
        <position position="99"/>
    </location>
</feature>